<evidence type="ECO:0000259" key="10">
    <source>
        <dbReference type="SMART" id="SM01003"/>
    </source>
</evidence>
<dbReference type="InterPro" id="IPR008143">
    <property type="entry name" value="Ala_DH/PNT_CS2"/>
</dbReference>
<dbReference type="SMART" id="SM01002">
    <property type="entry name" value="AlaDh_PNT_C"/>
    <property type="match status" value="1"/>
</dbReference>
<feature type="binding site" evidence="8">
    <location>
        <begin position="298"/>
        <end position="301"/>
    </location>
    <ligand>
        <name>NAD(+)</name>
        <dbReference type="ChEBI" id="CHEBI:57540"/>
    </ligand>
</feature>
<dbReference type="KEGG" id="cts:Ctha_1693"/>
<keyword evidence="8" id="KW-0547">Nucleotide-binding</keyword>
<dbReference type="PANTHER" id="PTHR42795:SF1">
    <property type="entry name" value="ALANINE DEHYDROGENASE"/>
    <property type="match status" value="1"/>
</dbReference>
<evidence type="ECO:0000256" key="3">
    <source>
        <dbReference type="ARBA" id="ARBA00023002"/>
    </source>
</evidence>
<dbReference type="HOGENOM" id="CLU_003376_3_0_10"/>
<keyword evidence="3 5" id="KW-0560">Oxidoreductase</keyword>
<dbReference type="SUPFAM" id="SSF51735">
    <property type="entry name" value="NAD(P)-binding Rossmann-fold domains"/>
    <property type="match status" value="1"/>
</dbReference>
<dbReference type="Gene3D" id="3.40.50.720">
    <property type="entry name" value="NAD(P)-binding Rossmann-like Domain"/>
    <property type="match status" value="2"/>
</dbReference>
<dbReference type="PIRSF" id="PIRSF000183">
    <property type="entry name" value="Alanine_dh"/>
    <property type="match status" value="1"/>
</dbReference>
<feature type="binding site" evidence="7">
    <location>
        <position position="15"/>
    </location>
    <ligand>
        <name>substrate</name>
    </ligand>
</feature>
<dbReference type="GO" id="GO:0042853">
    <property type="term" value="P:L-alanine catabolic process"/>
    <property type="evidence" value="ECO:0007669"/>
    <property type="project" value="InterPro"/>
</dbReference>
<dbReference type="Pfam" id="PF05222">
    <property type="entry name" value="AlaDh_PNT_N"/>
    <property type="match status" value="1"/>
</dbReference>
<dbReference type="NCBIfam" id="TIGR00518">
    <property type="entry name" value="alaDH"/>
    <property type="match status" value="1"/>
</dbReference>
<dbReference type="SUPFAM" id="SSF52283">
    <property type="entry name" value="Formate/glycerate dehydrogenase catalytic domain-like"/>
    <property type="match status" value="1"/>
</dbReference>
<evidence type="ECO:0000256" key="2">
    <source>
        <dbReference type="ARBA" id="ARBA00012897"/>
    </source>
</evidence>
<evidence type="ECO:0000313" key="11">
    <source>
        <dbReference type="EMBL" id="ACF14150.1"/>
    </source>
</evidence>
<evidence type="ECO:0000256" key="8">
    <source>
        <dbReference type="PIRSR" id="PIRSR000183-3"/>
    </source>
</evidence>
<comment type="catalytic activity">
    <reaction evidence="5">
        <text>L-alanine + NAD(+) + H2O = pyruvate + NH4(+) + NADH + H(+)</text>
        <dbReference type="Rhea" id="RHEA:18405"/>
        <dbReference type="ChEBI" id="CHEBI:15361"/>
        <dbReference type="ChEBI" id="CHEBI:15377"/>
        <dbReference type="ChEBI" id="CHEBI:15378"/>
        <dbReference type="ChEBI" id="CHEBI:28938"/>
        <dbReference type="ChEBI" id="CHEBI:57540"/>
        <dbReference type="ChEBI" id="CHEBI:57945"/>
        <dbReference type="ChEBI" id="CHEBI:57972"/>
        <dbReference type="EC" id="1.4.1.1"/>
    </reaction>
</comment>
<dbReference type="EMBL" id="CP001100">
    <property type="protein sequence ID" value="ACF14150.1"/>
    <property type="molecule type" value="Genomic_DNA"/>
</dbReference>
<dbReference type="InterPro" id="IPR007698">
    <property type="entry name" value="AlaDH/PNT_NAD(H)-bd"/>
</dbReference>
<protein>
    <recommendedName>
        <fullName evidence="2 5">Alanine dehydrogenase</fullName>
        <ecNumber evidence="2 5">1.4.1.1</ecNumber>
    </recommendedName>
</protein>
<evidence type="ECO:0000259" key="9">
    <source>
        <dbReference type="SMART" id="SM01002"/>
    </source>
</evidence>
<dbReference type="CDD" id="cd05305">
    <property type="entry name" value="L-AlaDH"/>
    <property type="match status" value="1"/>
</dbReference>
<evidence type="ECO:0000313" key="12">
    <source>
        <dbReference type="Proteomes" id="UP000001208"/>
    </source>
</evidence>
<keyword evidence="4 5" id="KW-0520">NAD</keyword>
<evidence type="ECO:0000256" key="6">
    <source>
        <dbReference type="PIRSR" id="PIRSR000183-1"/>
    </source>
</evidence>
<feature type="domain" description="Alanine dehydrogenase/pyridine nucleotide transhydrogenase N-terminal" evidence="10">
    <location>
        <begin position="4"/>
        <end position="137"/>
    </location>
</feature>
<feature type="binding site" evidence="8">
    <location>
        <position position="198"/>
    </location>
    <ligand>
        <name>NAD(+)</name>
        <dbReference type="ChEBI" id="CHEBI:57540"/>
    </ligand>
</feature>
<feature type="binding site" evidence="8">
    <location>
        <position position="279"/>
    </location>
    <ligand>
        <name>NAD(+)</name>
        <dbReference type="ChEBI" id="CHEBI:57540"/>
    </ligand>
</feature>
<dbReference type="GO" id="GO:0005886">
    <property type="term" value="C:plasma membrane"/>
    <property type="evidence" value="ECO:0007669"/>
    <property type="project" value="TreeGrafter"/>
</dbReference>
<feature type="binding site" evidence="8">
    <location>
        <begin position="239"/>
        <end position="240"/>
    </location>
    <ligand>
        <name>NAD(+)</name>
        <dbReference type="ChEBI" id="CHEBI:57540"/>
    </ligand>
</feature>
<dbReference type="RefSeq" id="WP_012500234.1">
    <property type="nucleotide sequence ID" value="NC_011026.1"/>
</dbReference>
<dbReference type="AlphaFoldDB" id="B3QT51"/>
<evidence type="ECO:0000256" key="4">
    <source>
        <dbReference type="ARBA" id="ARBA00023027"/>
    </source>
</evidence>
<feature type="binding site" evidence="7">
    <location>
        <position position="75"/>
    </location>
    <ligand>
        <name>substrate</name>
    </ligand>
</feature>
<proteinExistence type="inferred from homology"/>
<comment type="similarity">
    <text evidence="1 5">Belongs to the AlaDH/PNT family.</text>
</comment>
<reference evidence="11 12" key="1">
    <citation type="submission" date="2008-06" db="EMBL/GenBank/DDBJ databases">
        <title>Complete sequence of Chloroherpeton thalassium ATCC 35110.</title>
        <authorList>
            <consortium name="US DOE Joint Genome Institute"/>
            <person name="Lucas S."/>
            <person name="Copeland A."/>
            <person name="Lapidus A."/>
            <person name="Glavina del Rio T."/>
            <person name="Dalin E."/>
            <person name="Tice H."/>
            <person name="Bruce D."/>
            <person name="Goodwin L."/>
            <person name="Pitluck S."/>
            <person name="Schmutz J."/>
            <person name="Larimer F."/>
            <person name="Land M."/>
            <person name="Hauser L."/>
            <person name="Kyrpides N."/>
            <person name="Mikhailova N."/>
            <person name="Liu Z."/>
            <person name="Li T."/>
            <person name="Zhao F."/>
            <person name="Overmann J."/>
            <person name="Bryant D.A."/>
            <person name="Richardson P."/>
        </authorList>
    </citation>
    <scope>NUCLEOTIDE SEQUENCE [LARGE SCALE GENOMIC DNA]</scope>
    <source>
        <strain evidence="12">ATCC 35110 / GB-78</strain>
    </source>
</reference>
<sequence length="368" mass="39286">MIIGIPREIKTHEYRVALLPVGAKCLTQDGHRVFVQKGAGLGAGISDMDYENAGAEILDSMEEIYDEADLILKVKEPQPSEIKLLQKGQTLFCFFHFAASKTLTESCLSKKITAIAYETLFDQHGRLPLLAPMSEIAGKLAAQEGAKCLENPMQGRGILLGGVAGVERANVLILGGGIVGAGAAKVAAGLGANVVIMDVNQERMRYLEDTLPANVKTVFSDPHAVETYAQAADLIIGAVLIPGKKAPHLLAREQLKLLKPGTVLVDVSIDQGGVFETSRPTTHDEPTFVIDGIVHYCVANMPGAVSRTSTFALCNATLPYARCLANLGTEKFIAQGSGHQEALNMRNGVLTNRAVAEAFPNLPYQSPV</sequence>
<dbReference type="FunFam" id="3.40.50.720:FF:000049">
    <property type="entry name" value="Alanine dehydrogenase"/>
    <property type="match status" value="1"/>
</dbReference>
<evidence type="ECO:0000256" key="5">
    <source>
        <dbReference type="PIRNR" id="PIRNR000183"/>
    </source>
</evidence>
<feature type="binding site" evidence="8">
    <location>
        <begin position="267"/>
        <end position="270"/>
    </location>
    <ligand>
        <name>NAD(+)</name>
        <dbReference type="ChEBI" id="CHEBI:57540"/>
    </ligand>
</feature>
<dbReference type="Pfam" id="PF01262">
    <property type="entry name" value="AlaDh_PNT_C"/>
    <property type="match status" value="1"/>
</dbReference>
<feature type="binding site" evidence="8">
    <location>
        <position position="203"/>
    </location>
    <ligand>
        <name>NAD(+)</name>
        <dbReference type="ChEBI" id="CHEBI:57540"/>
    </ligand>
</feature>
<dbReference type="SMART" id="SM01003">
    <property type="entry name" value="AlaDh_PNT_N"/>
    <property type="match status" value="1"/>
</dbReference>
<dbReference type="Proteomes" id="UP000001208">
    <property type="component" value="Chromosome"/>
</dbReference>
<organism evidence="11 12">
    <name type="scientific">Chloroherpeton thalassium (strain ATCC 35110 / GB-78)</name>
    <dbReference type="NCBI Taxonomy" id="517418"/>
    <lineage>
        <taxon>Bacteria</taxon>
        <taxon>Pseudomonadati</taxon>
        <taxon>Chlorobiota</taxon>
        <taxon>Chlorobiia</taxon>
        <taxon>Chlorobiales</taxon>
        <taxon>Chloroherpetonaceae</taxon>
        <taxon>Chloroherpeton</taxon>
    </lineage>
</organism>
<dbReference type="PROSITE" id="PS00837">
    <property type="entry name" value="ALADH_PNT_2"/>
    <property type="match status" value="1"/>
</dbReference>
<feature type="binding site" evidence="8">
    <location>
        <position position="134"/>
    </location>
    <ligand>
        <name>NAD(+)</name>
        <dbReference type="ChEBI" id="CHEBI:57540"/>
    </ligand>
</feature>
<dbReference type="STRING" id="517418.Ctha_1693"/>
<feature type="domain" description="Alanine dehydrogenase/pyridine nucleotide transhydrogenase NAD(H)-binding" evidence="9">
    <location>
        <begin position="149"/>
        <end position="297"/>
    </location>
</feature>
<dbReference type="InterPro" id="IPR007886">
    <property type="entry name" value="AlaDH/PNT_N"/>
</dbReference>
<dbReference type="InterPro" id="IPR036291">
    <property type="entry name" value="NAD(P)-bd_dom_sf"/>
</dbReference>
<feature type="active site" description="Proton donor/acceptor" evidence="6">
    <location>
        <position position="96"/>
    </location>
</feature>
<gene>
    <name evidence="11" type="ordered locus">Ctha_1693</name>
</gene>
<keyword evidence="12" id="KW-1185">Reference proteome</keyword>
<dbReference type="OrthoDB" id="9804592at2"/>
<dbReference type="PANTHER" id="PTHR42795">
    <property type="entry name" value="ALANINE DEHYDROGENASE"/>
    <property type="match status" value="1"/>
</dbReference>
<feature type="binding site" evidence="8">
    <location>
        <position position="220"/>
    </location>
    <ligand>
        <name>NAD(+)</name>
        <dbReference type="ChEBI" id="CHEBI:57540"/>
    </ligand>
</feature>
<dbReference type="eggNOG" id="COG0686">
    <property type="taxonomic scope" value="Bacteria"/>
</dbReference>
<dbReference type="GO" id="GO:0000166">
    <property type="term" value="F:nucleotide binding"/>
    <property type="evidence" value="ECO:0007669"/>
    <property type="project" value="UniProtKB-KW"/>
</dbReference>
<dbReference type="GO" id="GO:0000286">
    <property type="term" value="F:alanine dehydrogenase activity"/>
    <property type="evidence" value="ECO:0007669"/>
    <property type="project" value="UniProtKB-UniRule"/>
</dbReference>
<evidence type="ECO:0000256" key="7">
    <source>
        <dbReference type="PIRSR" id="PIRSR000183-2"/>
    </source>
</evidence>
<dbReference type="InterPro" id="IPR008141">
    <property type="entry name" value="Ala_DH"/>
</dbReference>
<accession>B3QT51</accession>
<feature type="active site" description="Proton donor/acceptor" evidence="6">
    <location>
        <position position="270"/>
    </location>
</feature>
<name>B3QT51_CHLT3</name>
<evidence type="ECO:0000256" key="1">
    <source>
        <dbReference type="ARBA" id="ARBA00005689"/>
    </source>
</evidence>
<dbReference type="EC" id="1.4.1.1" evidence="2 5"/>